<dbReference type="KEGG" id="lbc:LACBIDRAFT_331448"/>
<dbReference type="RefSeq" id="XP_001885911.1">
    <property type="nucleotide sequence ID" value="XM_001885876.1"/>
</dbReference>
<dbReference type="InParanoid" id="B0DPI2"/>
<dbReference type="OrthoDB" id="5427664at2759"/>
<dbReference type="EMBL" id="DS547124">
    <property type="protein sequence ID" value="EDR03455.1"/>
    <property type="molecule type" value="Genomic_DNA"/>
</dbReference>
<keyword evidence="2" id="KW-0812">Transmembrane</keyword>
<dbReference type="AlphaFoldDB" id="B0DPI2"/>
<proteinExistence type="predicted"/>
<dbReference type="Proteomes" id="UP000001194">
    <property type="component" value="Unassembled WGS sequence"/>
</dbReference>
<reference evidence="3 4" key="1">
    <citation type="journal article" date="2008" name="Nature">
        <title>The genome of Laccaria bicolor provides insights into mycorrhizal symbiosis.</title>
        <authorList>
            <person name="Martin F."/>
            <person name="Aerts A."/>
            <person name="Ahren D."/>
            <person name="Brun A."/>
            <person name="Danchin E.G.J."/>
            <person name="Duchaussoy F."/>
            <person name="Gibon J."/>
            <person name="Kohler A."/>
            <person name="Lindquist E."/>
            <person name="Pereda V."/>
            <person name="Salamov A."/>
            <person name="Shapiro H.J."/>
            <person name="Wuyts J."/>
            <person name="Blaudez D."/>
            <person name="Buee M."/>
            <person name="Brokstein P."/>
            <person name="Canbaeck B."/>
            <person name="Cohen D."/>
            <person name="Courty P.E."/>
            <person name="Coutinho P.M."/>
            <person name="Delaruelle C."/>
            <person name="Detter J.C."/>
            <person name="Deveau A."/>
            <person name="DiFazio S."/>
            <person name="Duplessis S."/>
            <person name="Fraissinet-Tachet L."/>
            <person name="Lucic E."/>
            <person name="Frey-Klett P."/>
            <person name="Fourrey C."/>
            <person name="Feussner I."/>
            <person name="Gay G."/>
            <person name="Grimwood J."/>
            <person name="Hoegger P.J."/>
            <person name="Jain P."/>
            <person name="Kilaru S."/>
            <person name="Labbe J."/>
            <person name="Lin Y.C."/>
            <person name="Legue V."/>
            <person name="Le Tacon F."/>
            <person name="Marmeisse R."/>
            <person name="Melayah D."/>
            <person name="Montanini B."/>
            <person name="Muratet M."/>
            <person name="Nehls U."/>
            <person name="Niculita-Hirzel H."/>
            <person name="Oudot-Le Secq M.P."/>
            <person name="Peter M."/>
            <person name="Quesneville H."/>
            <person name="Rajashekar B."/>
            <person name="Reich M."/>
            <person name="Rouhier N."/>
            <person name="Schmutz J."/>
            <person name="Yin T."/>
            <person name="Chalot M."/>
            <person name="Henrissat B."/>
            <person name="Kuees U."/>
            <person name="Lucas S."/>
            <person name="Van de Peer Y."/>
            <person name="Podila G.K."/>
            <person name="Polle A."/>
            <person name="Pukkila P.J."/>
            <person name="Richardson P.M."/>
            <person name="Rouze P."/>
            <person name="Sanders I.R."/>
            <person name="Stajich J.E."/>
            <person name="Tunlid A."/>
            <person name="Tuskan G."/>
            <person name="Grigoriev I.V."/>
        </authorList>
    </citation>
    <scope>NUCLEOTIDE SEQUENCE [LARGE SCALE GENOMIC DNA]</scope>
    <source>
        <strain evidence="4">S238N-H82 / ATCC MYA-4686</strain>
    </source>
</reference>
<evidence type="ECO:0000256" key="1">
    <source>
        <dbReference type="SAM" id="MobiDB-lite"/>
    </source>
</evidence>
<dbReference type="GeneID" id="6081464"/>
<keyword evidence="2" id="KW-1133">Transmembrane helix</keyword>
<organism evidence="4">
    <name type="scientific">Laccaria bicolor (strain S238N-H82 / ATCC MYA-4686)</name>
    <name type="common">Bicoloured deceiver</name>
    <name type="synonym">Laccaria laccata var. bicolor</name>
    <dbReference type="NCBI Taxonomy" id="486041"/>
    <lineage>
        <taxon>Eukaryota</taxon>
        <taxon>Fungi</taxon>
        <taxon>Dikarya</taxon>
        <taxon>Basidiomycota</taxon>
        <taxon>Agaricomycotina</taxon>
        <taxon>Agaricomycetes</taxon>
        <taxon>Agaricomycetidae</taxon>
        <taxon>Agaricales</taxon>
        <taxon>Agaricineae</taxon>
        <taxon>Hydnangiaceae</taxon>
        <taxon>Laccaria</taxon>
    </lineage>
</organism>
<protein>
    <submittedName>
        <fullName evidence="3">Predicted protein</fullName>
    </submittedName>
</protein>
<name>B0DPI2_LACBS</name>
<dbReference type="HOGENOM" id="CLU_542977_0_0_1"/>
<gene>
    <name evidence="3" type="ORF">LACBIDRAFT_331448</name>
</gene>
<accession>B0DPI2</accession>
<evidence type="ECO:0000313" key="4">
    <source>
        <dbReference type="Proteomes" id="UP000001194"/>
    </source>
</evidence>
<evidence type="ECO:0000313" key="3">
    <source>
        <dbReference type="EMBL" id="EDR03455.1"/>
    </source>
</evidence>
<keyword evidence="4" id="KW-1185">Reference proteome</keyword>
<feature type="transmembrane region" description="Helical" evidence="2">
    <location>
        <begin position="258"/>
        <end position="280"/>
    </location>
</feature>
<keyword evidence="2" id="KW-0472">Membrane</keyword>
<feature type="transmembrane region" description="Helical" evidence="2">
    <location>
        <begin position="292"/>
        <end position="313"/>
    </location>
</feature>
<sequence length="514" mass="55790">MSPAPHSPAPPLYSLSAYVPRNNIPTSNGCSAWISLTETTQPHWPSLPTCSSTIPVPSYSNSAPPFSPTCTVNDSIYPGIPSTIYPSSTTSVSGVSQTTSGTSFPLSSLTSCTGSSGSTSGDSQTTSGTSFLISSPASSSCCTGSTTSASGISQTSTGPSSTISPTSIPNNNGTIHARICNGVNEDPDISGIAKHCRGSDNVLSNELTYRKYYISIGPVVGALLPRFEAEGPFWATWFTSTALLFSAAAEADKHNLSLYNAIIVSYLCYIHCVSAVWLLSIKSLCGDRTHTLRYLPFTVLQIVGFVIYCLYIWSHAKTFGNQPECNADTKFVFFFKNFSAVHQGPHIAIPILSVLFVGQFLDLGEYVYTAATPSSFDGYVTGTADAVRTVVFLYLPQWVYVVVTTELTIQRNWVIPNPPKFSFGQIFPLVTIGIPVVAILLALLPENWIWPWFRLHVREWTHFVTLLHIERIGPEIRRVFLVRSQPSDQATATQRLIEEPSVARIEEVHDADSG</sequence>
<feature type="region of interest" description="Disordered" evidence="1">
    <location>
        <begin position="87"/>
        <end position="107"/>
    </location>
</feature>
<feature type="transmembrane region" description="Helical" evidence="2">
    <location>
        <begin position="426"/>
        <end position="444"/>
    </location>
</feature>
<evidence type="ECO:0000256" key="2">
    <source>
        <dbReference type="SAM" id="Phobius"/>
    </source>
</evidence>
<feature type="region of interest" description="Disordered" evidence="1">
    <location>
        <begin position="148"/>
        <end position="168"/>
    </location>
</feature>